<keyword evidence="1" id="KW-0812">Transmembrane</keyword>
<sequence length="157" mass="16382">MTHAALTPLLGREFDPFLFATIGDERDGPLVSVVSAFARLDLDPWKEAASLARMPADQAKRRLGTLIGSLPNGSVTGFSPEIVAARLIALLPRAGSVNTATAATLRPVAPRSQLLIFVGLGVLALILVGYFVFARGSNAPGGRPDAPGATSEPAPRR</sequence>
<dbReference type="OrthoDB" id="7283160at2"/>
<accession>A0A366EUI3</accession>
<dbReference type="Proteomes" id="UP000253529">
    <property type="component" value="Unassembled WGS sequence"/>
</dbReference>
<gene>
    <name evidence="2" type="ORF">DFR50_13645</name>
</gene>
<feature type="transmembrane region" description="Helical" evidence="1">
    <location>
        <begin position="114"/>
        <end position="133"/>
    </location>
</feature>
<keyword evidence="1" id="KW-1133">Transmembrane helix</keyword>
<name>A0A366EUI3_9HYPH</name>
<evidence type="ECO:0000256" key="1">
    <source>
        <dbReference type="SAM" id="Phobius"/>
    </source>
</evidence>
<keyword evidence="3" id="KW-1185">Reference proteome</keyword>
<dbReference type="AlphaFoldDB" id="A0A366EUI3"/>
<dbReference type="EMBL" id="QNRK01000036">
    <property type="protein sequence ID" value="RBP05155.1"/>
    <property type="molecule type" value="Genomic_DNA"/>
</dbReference>
<organism evidence="2 3">
    <name type="scientific">Roseiarcus fermentans</name>
    <dbReference type="NCBI Taxonomy" id="1473586"/>
    <lineage>
        <taxon>Bacteria</taxon>
        <taxon>Pseudomonadati</taxon>
        <taxon>Pseudomonadota</taxon>
        <taxon>Alphaproteobacteria</taxon>
        <taxon>Hyphomicrobiales</taxon>
        <taxon>Roseiarcaceae</taxon>
        <taxon>Roseiarcus</taxon>
    </lineage>
</organism>
<comment type="caution">
    <text evidence="2">The sequence shown here is derived from an EMBL/GenBank/DDBJ whole genome shotgun (WGS) entry which is preliminary data.</text>
</comment>
<protein>
    <submittedName>
        <fullName evidence="2">Uncharacterized protein</fullName>
    </submittedName>
</protein>
<evidence type="ECO:0000313" key="3">
    <source>
        <dbReference type="Proteomes" id="UP000253529"/>
    </source>
</evidence>
<evidence type="ECO:0000313" key="2">
    <source>
        <dbReference type="EMBL" id="RBP05155.1"/>
    </source>
</evidence>
<keyword evidence="1" id="KW-0472">Membrane</keyword>
<proteinExistence type="predicted"/>
<reference evidence="2 3" key="1">
    <citation type="submission" date="2018-06" db="EMBL/GenBank/DDBJ databases">
        <title>Genomic Encyclopedia of Type Strains, Phase IV (KMG-IV): sequencing the most valuable type-strain genomes for metagenomic binning, comparative biology and taxonomic classification.</title>
        <authorList>
            <person name="Goeker M."/>
        </authorList>
    </citation>
    <scope>NUCLEOTIDE SEQUENCE [LARGE SCALE GENOMIC DNA]</scope>
    <source>
        <strain evidence="2 3">DSM 24875</strain>
    </source>
</reference>